<dbReference type="Proteomes" id="UP001217089">
    <property type="component" value="Unassembled WGS sequence"/>
</dbReference>
<evidence type="ECO:0000313" key="2">
    <source>
        <dbReference type="Proteomes" id="UP001217089"/>
    </source>
</evidence>
<accession>A0ABQ9FWL5</accession>
<evidence type="ECO:0000313" key="1">
    <source>
        <dbReference type="EMBL" id="KAJ8321599.1"/>
    </source>
</evidence>
<comment type="caution">
    <text evidence="1">The sequence shown here is derived from an EMBL/GenBank/DDBJ whole genome shotgun (WGS) entry which is preliminary data.</text>
</comment>
<dbReference type="EMBL" id="JARBDR010000018">
    <property type="protein sequence ID" value="KAJ8321599.1"/>
    <property type="molecule type" value="Genomic_DNA"/>
</dbReference>
<sequence length="104" mass="12199">MDIAFVKIGITEKMYYSSKLIMITYEKDAGIQCRRYQNVLILFISYLKCLILNLKQNKSLLAKPCSHNLYMFKVAPILFRHKKKERKKNAFVTVAKGIVYFALK</sequence>
<organism evidence="1 2">
    <name type="scientific">Tegillarca granosa</name>
    <name type="common">Malaysian cockle</name>
    <name type="synonym">Anadara granosa</name>
    <dbReference type="NCBI Taxonomy" id="220873"/>
    <lineage>
        <taxon>Eukaryota</taxon>
        <taxon>Metazoa</taxon>
        <taxon>Spiralia</taxon>
        <taxon>Lophotrochozoa</taxon>
        <taxon>Mollusca</taxon>
        <taxon>Bivalvia</taxon>
        <taxon>Autobranchia</taxon>
        <taxon>Pteriomorphia</taxon>
        <taxon>Arcoida</taxon>
        <taxon>Arcoidea</taxon>
        <taxon>Arcidae</taxon>
        <taxon>Tegillarca</taxon>
    </lineage>
</organism>
<reference evidence="1 2" key="1">
    <citation type="submission" date="2022-12" db="EMBL/GenBank/DDBJ databases">
        <title>Chromosome-level genome of Tegillarca granosa.</title>
        <authorList>
            <person name="Kim J."/>
        </authorList>
    </citation>
    <scope>NUCLEOTIDE SEQUENCE [LARGE SCALE GENOMIC DNA]</scope>
    <source>
        <strain evidence="1">Teg-2019</strain>
        <tissue evidence="1">Adductor muscle</tissue>
    </source>
</reference>
<name>A0ABQ9FWL5_TEGGR</name>
<protein>
    <submittedName>
        <fullName evidence="1">Uncharacterized protein</fullName>
    </submittedName>
</protein>
<proteinExistence type="predicted"/>
<keyword evidence="2" id="KW-1185">Reference proteome</keyword>
<gene>
    <name evidence="1" type="ORF">KUTeg_000070</name>
</gene>